<organism evidence="3 4">
    <name type="scientific">Tegillarca granosa</name>
    <name type="common">Malaysian cockle</name>
    <name type="synonym">Anadara granosa</name>
    <dbReference type="NCBI Taxonomy" id="220873"/>
    <lineage>
        <taxon>Eukaryota</taxon>
        <taxon>Metazoa</taxon>
        <taxon>Spiralia</taxon>
        <taxon>Lophotrochozoa</taxon>
        <taxon>Mollusca</taxon>
        <taxon>Bivalvia</taxon>
        <taxon>Autobranchia</taxon>
        <taxon>Pteriomorphia</taxon>
        <taxon>Arcoida</taxon>
        <taxon>Arcoidea</taxon>
        <taxon>Arcidae</taxon>
        <taxon>Tegillarca</taxon>
    </lineage>
</organism>
<dbReference type="EMBL" id="JARBDR010000917">
    <property type="protein sequence ID" value="KAJ8302738.1"/>
    <property type="molecule type" value="Genomic_DNA"/>
</dbReference>
<feature type="region of interest" description="Disordered" evidence="1">
    <location>
        <begin position="448"/>
        <end position="483"/>
    </location>
</feature>
<accession>A0ABQ9EBN4</accession>
<feature type="compositionally biased region" description="Polar residues" evidence="1">
    <location>
        <begin position="630"/>
        <end position="643"/>
    </location>
</feature>
<keyword evidence="2" id="KW-0812">Transmembrane</keyword>
<feature type="compositionally biased region" description="Polar residues" evidence="1">
    <location>
        <begin position="549"/>
        <end position="563"/>
    </location>
</feature>
<evidence type="ECO:0008006" key="5">
    <source>
        <dbReference type="Google" id="ProtNLM"/>
    </source>
</evidence>
<comment type="caution">
    <text evidence="3">The sequence shown here is derived from an EMBL/GenBank/DDBJ whole genome shotgun (WGS) entry which is preliminary data.</text>
</comment>
<gene>
    <name evidence="3" type="ORF">KUTeg_019134</name>
</gene>
<feature type="compositionally biased region" description="Low complexity" evidence="1">
    <location>
        <begin position="604"/>
        <end position="614"/>
    </location>
</feature>
<keyword evidence="4" id="KW-1185">Reference proteome</keyword>
<keyword evidence="2" id="KW-1133">Transmembrane helix</keyword>
<feature type="region of interest" description="Disordered" evidence="1">
    <location>
        <begin position="277"/>
        <end position="346"/>
    </location>
</feature>
<protein>
    <recommendedName>
        <fullName evidence="5">WSC domain-containing protein</fullName>
    </recommendedName>
</protein>
<proteinExistence type="predicted"/>
<feature type="region of interest" description="Disordered" evidence="1">
    <location>
        <begin position="527"/>
        <end position="643"/>
    </location>
</feature>
<dbReference type="Proteomes" id="UP001217089">
    <property type="component" value="Unassembled WGS sequence"/>
</dbReference>
<evidence type="ECO:0000313" key="4">
    <source>
        <dbReference type="Proteomes" id="UP001217089"/>
    </source>
</evidence>
<feature type="compositionally biased region" description="Low complexity" evidence="1">
    <location>
        <begin position="277"/>
        <end position="307"/>
    </location>
</feature>
<feature type="transmembrane region" description="Helical" evidence="2">
    <location>
        <begin position="387"/>
        <end position="414"/>
    </location>
</feature>
<feature type="compositionally biased region" description="Low complexity" evidence="1">
    <location>
        <begin position="320"/>
        <end position="334"/>
    </location>
</feature>
<keyword evidence="2" id="KW-0472">Membrane</keyword>
<name>A0ABQ9EBN4_TEGGR</name>
<evidence type="ECO:0000313" key="3">
    <source>
        <dbReference type="EMBL" id="KAJ8302738.1"/>
    </source>
</evidence>
<evidence type="ECO:0000256" key="2">
    <source>
        <dbReference type="SAM" id="Phobius"/>
    </source>
</evidence>
<feature type="compositionally biased region" description="Polar residues" evidence="1">
    <location>
        <begin position="461"/>
        <end position="483"/>
    </location>
</feature>
<feature type="compositionally biased region" description="Basic and acidic residues" evidence="1">
    <location>
        <begin position="589"/>
        <end position="603"/>
    </location>
</feature>
<evidence type="ECO:0000256" key="1">
    <source>
        <dbReference type="SAM" id="MobiDB-lite"/>
    </source>
</evidence>
<sequence length="643" mass="70649">MMTECMASGSISASLLYGNVKVTWEEAHDICNKSGGKLADYSSVLETDSEQIRREVTSGQRVWINGFHNHTSCMSLLLIVSPVLFGCMDLANSAVPNNNFGRDISLLKCIDFCGFPDYVALKMFSCYCVSLADVAVATNPFCSVRCLGDMSDNCGGTSQTEEVTFGENDKDKNCVYITKNSSENSISGDNNAVGDLIWGTEDCEISLNGFVFQSHFTSGIEDRCDAIMFGEMGEINDTIIDLCTERHTVLCEIEDNITSTLLPSTVETTELQTTIAEQTTTEAQTTTTEQTTTEAHVQATTSEQTTTEARKTTEEETTSEETTTSMATLDFTTTTEHETTEPTTLKPIVKPKVAETTSADTTTNSTFLAGGTNDQKQENVLPDDGKLHISAVILIIVLAVLLLLIFILLIILLIRKRNRNKDFRVQIQNTSYLNKGFSEEGNVLLVSKEQEQTPPLKPVRQKSTNNGDIIKSSSENVNLTTGSNNSLPKLKYTTFKPLENNYTPLPKAESLDIPFIDASRDNLDRIVREPNKTDVHSNTSLNVERPLSRENSPNVQKASSLGNIDSHDYSMIPNHGSVESLDNESSPTKVKDTDELKEKRKNSDASSSSSNTTDLNQMDNLDVSYENGMGNFTTPGSNEMINM</sequence>
<reference evidence="3 4" key="1">
    <citation type="submission" date="2022-12" db="EMBL/GenBank/DDBJ databases">
        <title>Chromosome-level genome of Tegillarca granosa.</title>
        <authorList>
            <person name="Kim J."/>
        </authorList>
    </citation>
    <scope>NUCLEOTIDE SEQUENCE [LARGE SCALE GENOMIC DNA]</scope>
    <source>
        <strain evidence="3">Teg-2019</strain>
        <tissue evidence="3">Adductor muscle</tissue>
    </source>
</reference>